<evidence type="ECO:0000259" key="12">
    <source>
        <dbReference type="PROSITE" id="PS52012"/>
    </source>
</evidence>
<evidence type="ECO:0000256" key="9">
    <source>
        <dbReference type="PROSITE-ProRule" id="PRU01356"/>
    </source>
</evidence>
<keyword evidence="7 9" id="KW-1015">Disulfide bond</keyword>
<dbReference type="GO" id="GO:0005576">
    <property type="term" value="C:extracellular region"/>
    <property type="evidence" value="ECO:0007669"/>
    <property type="project" value="UniProtKB-SubCell"/>
</dbReference>
<evidence type="ECO:0000256" key="11">
    <source>
        <dbReference type="SAM" id="SignalP"/>
    </source>
</evidence>
<dbReference type="AlphaFoldDB" id="A0A517L527"/>
<gene>
    <name evidence="13" type="ORF">FKW77_003351</name>
</gene>
<protein>
    <recommendedName>
        <fullName evidence="12">CFEM domain-containing protein</fullName>
    </recommendedName>
</protein>
<reference evidence="13 14" key="1">
    <citation type="submission" date="2019-07" db="EMBL/GenBank/DDBJ databases">
        <title>Finished genome of Venturia effusa.</title>
        <authorList>
            <person name="Young C.A."/>
            <person name="Cox M.P."/>
            <person name="Ganley A.R.D."/>
            <person name="David W.J."/>
        </authorList>
    </citation>
    <scope>NUCLEOTIDE SEQUENCE [LARGE SCALE GENOMIC DNA]</scope>
    <source>
        <strain evidence="14">albino</strain>
    </source>
</reference>
<comment type="caution">
    <text evidence="9">Lacks conserved residue(s) required for the propagation of feature annotation.</text>
</comment>
<evidence type="ECO:0000256" key="7">
    <source>
        <dbReference type="ARBA" id="ARBA00023157"/>
    </source>
</evidence>
<sequence>MKFVLAFIALCATSVAAQGGKCAKEAAAVPACGQKCIEDAAATVGCKAKDFQCYCDNAEKYSQAAGRCLIAQPCRSQALATKQASDAVCACVKGGSAPGGSAPGGSAPGGSAPGGSAPGGSATPEERM</sequence>
<dbReference type="GO" id="GO:0046872">
    <property type="term" value="F:metal ion binding"/>
    <property type="evidence" value="ECO:0007669"/>
    <property type="project" value="UniProtKB-UniRule"/>
</dbReference>
<feature type="signal peptide" evidence="11">
    <location>
        <begin position="1"/>
        <end position="17"/>
    </location>
</feature>
<dbReference type="EMBL" id="CP042189">
    <property type="protein sequence ID" value="QDS70742.1"/>
    <property type="molecule type" value="Genomic_DNA"/>
</dbReference>
<keyword evidence="5" id="KW-0325">Glycoprotein</keyword>
<evidence type="ECO:0000313" key="13">
    <source>
        <dbReference type="EMBL" id="QDS70742.1"/>
    </source>
</evidence>
<keyword evidence="14" id="KW-1185">Reference proteome</keyword>
<keyword evidence="9" id="KW-0408">Iron</keyword>
<keyword evidence="8" id="KW-0449">Lipoprotein</keyword>
<feature type="disulfide bond" evidence="9">
    <location>
        <begin position="46"/>
        <end position="53"/>
    </location>
</feature>
<dbReference type="Proteomes" id="UP000316270">
    <property type="component" value="Chromosome 5"/>
</dbReference>
<keyword evidence="5" id="KW-0336">GPI-anchor</keyword>
<evidence type="ECO:0000256" key="8">
    <source>
        <dbReference type="ARBA" id="ARBA00023288"/>
    </source>
</evidence>
<feature type="compositionally biased region" description="Gly residues" evidence="10">
    <location>
        <begin position="97"/>
        <end position="118"/>
    </location>
</feature>
<dbReference type="STRING" id="50376.A0A517L527"/>
<dbReference type="OrthoDB" id="3920295at2759"/>
<name>A0A517L527_9PEZI</name>
<comment type="similarity">
    <text evidence="3">Belongs to the RBT5 family.</text>
</comment>
<evidence type="ECO:0000256" key="5">
    <source>
        <dbReference type="ARBA" id="ARBA00022622"/>
    </source>
</evidence>
<keyword evidence="6 11" id="KW-0732">Signal</keyword>
<evidence type="ECO:0000256" key="4">
    <source>
        <dbReference type="ARBA" id="ARBA00022525"/>
    </source>
</evidence>
<evidence type="ECO:0000256" key="1">
    <source>
        <dbReference type="ARBA" id="ARBA00004589"/>
    </source>
</evidence>
<feature type="binding site" description="axial binding residue" evidence="9">
    <location>
        <position position="50"/>
    </location>
    <ligand>
        <name>heme</name>
        <dbReference type="ChEBI" id="CHEBI:30413"/>
    </ligand>
    <ligandPart>
        <name>Fe</name>
        <dbReference type="ChEBI" id="CHEBI:18248"/>
    </ligandPart>
</feature>
<evidence type="ECO:0000256" key="3">
    <source>
        <dbReference type="ARBA" id="ARBA00010031"/>
    </source>
</evidence>
<dbReference type="InterPro" id="IPR008427">
    <property type="entry name" value="Extracellular_membr_CFEM_dom"/>
</dbReference>
<dbReference type="Pfam" id="PF05730">
    <property type="entry name" value="CFEM"/>
    <property type="match status" value="1"/>
</dbReference>
<accession>A0A517L527</accession>
<evidence type="ECO:0000256" key="6">
    <source>
        <dbReference type="ARBA" id="ARBA00022729"/>
    </source>
</evidence>
<keyword evidence="4" id="KW-0964">Secreted</keyword>
<feature type="domain" description="CFEM" evidence="12">
    <location>
        <begin position="5"/>
        <end position="117"/>
    </location>
</feature>
<dbReference type="PROSITE" id="PS52012">
    <property type="entry name" value="CFEM"/>
    <property type="match status" value="1"/>
</dbReference>
<organism evidence="13 14">
    <name type="scientific">Venturia effusa</name>
    <dbReference type="NCBI Taxonomy" id="50376"/>
    <lineage>
        <taxon>Eukaryota</taxon>
        <taxon>Fungi</taxon>
        <taxon>Dikarya</taxon>
        <taxon>Ascomycota</taxon>
        <taxon>Pezizomycotina</taxon>
        <taxon>Dothideomycetes</taxon>
        <taxon>Pleosporomycetidae</taxon>
        <taxon>Venturiales</taxon>
        <taxon>Venturiaceae</taxon>
        <taxon>Venturia</taxon>
    </lineage>
</organism>
<keyword evidence="9" id="KW-0479">Metal-binding</keyword>
<dbReference type="GO" id="GO:0098552">
    <property type="term" value="C:side of membrane"/>
    <property type="evidence" value="ECO:0007669"/>
    <property type="project" value="UniProtKB-KW"/>
</dbReference>
<feature type="region of interest" description="Disordered" evidence="10">
    <location>
        <begin position="97"/>
        <end position="128"/>
    </location>
</feature>
<evidence type="ECO:0000256" key="2">
    <source>
        <dbReference type="ARBA" id="ARBA00004613"/>
    </source>
</evidence>
<keyword evidence="5" id="KW-0472">Membrane</keyword>
<comment type="subcellular location">
    <subcellularLocation>
        <location evidence="1">Membrane</location>
        <topology evidence="1">Lipid-anchor</topology>
        <topology evidence="1">GPI-anchor</topology>
    </subcellularLocation>
    <subcellularLocation>
        <location evidence="2">Secreted</location>
    </subcellularLocation>
</comment>
<evidence type="ECO:0000313" key="14">
    <source>
        <dbReference type="Proteomes" id="UP000316270"/>
    </source>
</evidence>
<evidence type="ECO:0000256" key="10">
    <source>
        <dbReference type="SAM" id="MobiDB-lite"/>
    </source>
</evidence>
<proteinExistence type="inferred from homology"/>
<feature type="chain" id="PRO_5021727689" description="CFEM domain-containing protein" evidence="11">
    <location>
        <begin position="18"/>
        <end position="128"/>
    </location>
</feature>
<keyword evidence="9" id="KW-0349">Heme</keyword>